<organism evidence="1 2">
    <name type="scientific">Asanoa ferruginea</name>
    <dbReference type="NCBI Taxonomy" id="53367"/>
    <lineage>
        <taxon>Bacteria</taxon>
        <taxon>Bacillati</taxon>
        <taxon>Actinomycetota</taxon>
        <taxon>Actinomycetes</taxon>
        <taxon>Micromonosporales</taxon>
        <taxon>Micromonosporaceae</taxon>
        <taxon>Asanoa</taxon>
    </lineage>
</organism>
<protein>
    <submittedName>
        <fullName evidence="1">Uncharacterized protein</fullName>
    </submittedName>
</protein>
<dbReference type="RefSeq" id="WP_116073556.1">
    <property type="nucleotide sequence ID" value="NZ_BONB01000065.1"/>
</dbReference>
<reference evidence="1 2" key="1">
    <citation type="submission" date="2018-08" db="EMBL/GenBank/DDBJ databases">
        <title>Sequencing the genomes of 1000 actinobacteria strains.</title>
        <authorList>
            <person name="Klenk H.-P."/>
        </authorList>
    </citation>
    <scope>NUCLEOTIDE SEQUENCE [LARGE SCALE GENOMIC DNA]</scope>
    <source>
        <strain evidence="1 2">DSM 44099</strain>
    </source>
</reference>
<accession>A0A3D9ZVM0</accession>
<keyword evidence="2" id="KW-1185">Reference proteome</keyword>
<dbReference type="Proteomes" id="UP000256913">
    <property type="component" value="Unassembled WGS sequence"/>
</dbReference>
<proteinExistence type="predicted"/>
<evidence type="ECO:0000313" key="1">
    <source>
        <dbReference type="EMBL" id="REG01357.1"/>
    </source>
</evidence>
<dbReference type="AlphaFoldDB" id="A0A3D9ZVM0"/>
<name>A0A3D9ZVM0_9ACTN</name>
<gene>
    <name evidence="1" type="ORF">DFJ67_7440</name>
</gene>
<dbReference type="OrthoDB" id="9429584at2"/>
<dbReference type="EMBL" id="QUMQ01000001">
    <property type="protein sequence ID" value="REG01357.1"/>
    <property type="molecule type" value="Genomic_DNA"/>
</dbReference>
<comment type="caution">
    <text evidence="1">The sequence shown here is derived from an EMBL/GenBank/DDBJ whole genome shotgun (WGS) entry which is preliminary data.</text>
</comment>
<sequence>MRYVSAVAFYGPKKDPLASLLSELQDIVARSLGRAFRPYVLDQIHGTLIALGGASGVNDFYREHRGARKRMDYPAALRMLTAALTDPLTVQFGGVAEELGFSSRGQALRTRCLSEQGGSVVIIGWPTEAFRSSGADRRLDELRRRMISANVLHRYHATPSDVDDDLYMVLGHCHGADLTDVTKAVDAGRGYLAARPTAVTIQMADVSVVAADTPTLLPTIRTIPLAQATVADLIELNGG</sequence>
<evidence type="ECO:0000313" key="2">
    <source>
        <dbReference type="Proteomes" id="UP000256913"/>
    </source>
</evidence>